<reference evidence="2" key="2">
    <citation type="submission" date="2025-08" db="UniProtKB">
        <authorList>
            <consortium name="RefSeq"/>
        </authorList>
    </citation>
    <scope>IDENTIFICATION</scope>
    <source>
        <tissue evidence="2">Leaf</tissue>
    </source>
</reference>
<evidence type="ECO:0000313" key="1">
    <source>
        <dbReference type="Proteomes" id="UP000189701"/>
    </source>
</evidence>
<accession>A0A1U7UTB3</accession>
<reference evidence="1" key="1">
    <citation type="journal article" date="2013" name="Genome Biol.">
        <title>Reference genomes and transcriptomes of Nicotiana sylvestris and Nicotiana tomentosiformis.</title>
        <authorList>
            <person name="Sierro N."/>
            <person name="Battey J.N."/>
            <person name="Ouadi S."/>
            <person name="Bovet L."/>
            <person name="Goepfert S."/>
            <person name="Bakaher N."/>
            <person name="Peitsch M.C."/>
            <person name="Ivanov N.V."/>
        </authorList>
    </citation>
    <scope>NUCLEOTIDE SEQUENCE [LARGE SCALE GENOMIC DNA]</scope>
</reference>
<gene>
    <name evidence="2" type="primary">LOC104211858</name>
</gene>
<name>A0A1U7UTB3_NICSY</name>
<dbReference type="AlphaFoldDB" id="A0A1U7UTB3"/>
<proteinExistence type="predicted"/>
<dbReference type="RefSeq" id="XP_009759302.1">
    <property type="nucleotide sequence ID" value="XM_009761000.1"/>
</dbReference>
<dbReference type="eggNOG" id="ENOG502R5JU">
    <property type="taxonomic scope" value="Eukaryota"/>
</dbReference>
<sequence length="145" mass="16440">MLAIMDNNSRMLRILDNMENKLSASSKMIPQTSVHPDVVVSLDDKCDSEEISAAKIDSDLDKGRSRVADNSEVLIEMVETKNGEEENSQIYAFKVFAEMPNRKFDMKVEDSVQNDSVKPETQVFNELFQTISSVKCDYSDYCHVC</sequence>
<evidence type="ECO:0000313" key="2">
    <source>
        <dbReference type="RefSeq" id="XP_009759302.1"/>
    </source>
</evidence>
<organism evidence="1 2">
    <name type="scientific">Nicotiana sylvestris</name>
    <name type="common">Wood tobacco</name>
    <name type="synonym">South American tobacco</name>
    <dbReference type="NCBI Taxonomy" id="4096"/>
    <lineage>
        <taxon>Eukaryota</taxon>
        <taxon>Viridiplantae</taxon>
        <taxon>Streptophyta</taxon>
        <taxon>Embryophyta</taxon>
        <taxon>Tracheophyta</taxon>
        <taxon>Spermatophyta</taxon>
        <taxon>Magnoliopsida</taxon>
        <taxon>eudicotyledons</taxon>
        <taxon>Gunneridae</taxon>
        <taxon>Pentapetalae</taxon>
        <taxon>asterids</taxon>
        <taxon>lamiids</taxon>
        <taxon>Solanales</taxon>
        <taxon>Solanaceae</taxon>
        <taxon>Nicotianoideae</taxon>
        <taxon>Nicotianeae</taxon>
        <taxon>Nicotiana</taxon>
    </lineage>
</organism>
<dbReference type="OrthoDB" id="1321582at2759"/>
<dbReference type="Proteomes" id="UP000189701">
    <property type="component" value="Unplaced"/>
</dbReference>
<keyword evidence="1" id="KW-1185">Reference proteome</keyword>
<protein>
    <submittedName>
        <fullName evidence="2">Uncharacterized protein LOC104211858</fullName>
    </submittedName>
</protein>